<dbReference type="PANTHER" id="PTHR43213:SF5">
    <property type="entry name" value="BIFUNCTIONAL DTTP_UTP PYROPHOSPHATASE_METHYLTRANSFERASE PROTEIN-RELATED"/>
    <property type="match status" value="1"/>
</dbReference>
<comment type="function">
    <text evidence="4">Nucleoside triphosphate pyrophosphatase. May have a dual role in cell division arrest and in preventing the incorporation of modified nucleotides into cellular nucleic acids.</text>
</comment>
<reference evidence="5 6" key="1">
    <citation type="journal article" date="2010" name="BMC Genomics">
        <title>Comparative genomics and proteomics of Helicobacter mustelae, an ulcerogenic and carcinogenic gastric pathogen.</title>
        <authorList>
            <person name="O'Toole P.W."/>
            <person name="Snelling W.J."/>
            <person name="Canchaya C."/>
            <person name="Forde B.M."/>
            <person name="Hardie K.R."/>
            <person name="Josenhans C."/>
            <person name="Graham R.L.J."/>
            <person name="McMullan G."/>
            <person name="Parkhill J."/>
            <person name="Belda E."/>
            <person name="Bentley S.D."/>
        </authorList>
    </citation>
    <scope>NUCLEOTIDE SEQUENCE [LARGE SCALE GENOMIC DNA]</scope>
    <source>
        <strain evidence="6">ATCC 43772 / LMG 18044 / NCTC 12198 / 12198</strain>
    </source>
</reference>
<dbReference type="GO" id="GO:0009117">
    <property type="term" value="P:nucleotide metabolic process"/>
    <property type="evidence" value="ECO:0007669"/>
    <property type="project" value="UniProtKB-KW"/>
</dbReference>
<evidence type="ECO:0000256" key="3">
    <source>
        <dbReference type="ARBA" id="ARBA00023080"/>
    </source>
</evidence>
<dbReference type="HOGENOM" id="CLU_040416_2_2_7"/>
<comment type="catalytic activity">
    <reaction evidence="4">
        <text>a 2'-deoxyribonucleoside 5'-triphosphate + H2O = a 2'-deoxyribonucleoside 5'-phosphate + diphosphate + H(+)</text>
        <dbReference type="Rhea" id="RHEA:44644"/>
        <dbReference type="ChEBI" id="CHEBI:15377"/>
        <dbReference type="ChEBI" id="CHEBI:15378"/>
        <dbReference type="ChEBI" id="CHEBI:33019"/>
        <dbReference type="ChEBI" id="CHEBI:61560"/>
        <dbReference type="ChEBI" id="CHEBI:65317"/>
        <dbReference type="EC" id="3.6.1.9"/>
    </reaction>
</comment>
<gene>
    <name evidence="5" type="primary">maf</name>
    <name evidence="5" type="ordered locus">HMU06360</name>
</gene>
<comment type="cofactor">
    <cofactor evidence="1 4">
        <name>a divalent metal cation</name>
        <dbReference type="ChEBI" id="CHEBI:60240"/>
    </cofactor>
</comment>
<dbReference type="PIRSF" id="PIRSF006305">
    <property type="entry name" value="Maf"/>
    <property type="match status" value="1"/>
</dbReference>
<evidence type="ECO:0000256" key="1">
    <source>
        <dbReference type="ARBA" id="ARBA00001968"/>
    </source>
</evidence>
<dbReference type="InterPro" id="IPR003697">
    <property type="entry name" value="Maf-like"/>
</dbReference>
<dbReference type="GO" id="GO:0047429">
    <property type="term" value="F:nucleoside triphosphate diphosphatase activity"/>
    <property type="evidence" value="ECO:0007669"/>
    <property type="project" value="UniProtKB-EC"/>
</dbReference>
<dbReference type="RefSeq" id="WP_013022977.1">
    <property type="nucleotide sequence ID" value="NC_013949.1"/>
</dbReference>
<dbReference type="STRING" id="679897.HMU06360"/>
<dbReference type="PANTHER" id="PTHR43213">
    <property type="entry name" value="BIFUNCTIONAL DTTP/UTP PYROPHOSPHATASE/METHYLTRANSFERASE PROTEIN-RELATED"/>
    <property type="match status" value="1"/>
</dbReference>
<evidence type="ECO:0000256" key="2">
    <source>
        <dbReference type="ARBA" id="ARBA00022801"/>
    </source>
</evidence>
<organism evidence="5 6">
    <name type="scientific">Helicobacter mustelae (strain ATCC 43772 / CCUG 25715 / CIP 103759 / LMG 18044 / NCTC 12198 / R85-136P)</name>
    <name type="common">Campylobacter mustelae</name>
    <dbReference type="NCBI Taxonomy" id="679897"/>
    <lineage>
        <taxon>Bacteria</taxon>
        <taxon>Pseudomonadati</taxon>
        <taxon>Campylobacterota</taxon>
        <taxon>Epsilonproteobacteria</taxon>
        <taxon>Campylobacterales</taxon>
        <taxon>Helicobacteraceae</taxon>
        <taxon>Helicobacter</taxon>
    </lineage>
</organism>
<accession>D3UHC2</accession>
<dbReference type="AlphaFoldDB" id="D3UHC2"/>
<dbReference type="NCBIfam" id="TIGR00172">
    <property type="entry name" value="maf"/>
    <property type="match status" value="1"/>
</dbReference>
<keyword evidence="4" id="KW-0963">Cytoplasm</keyword>
<dbReference type="InterPro" id="IPR029001">
    <property type="entry name" value="ITPase-like_fam"/>
</dbReference>
<comment type="caution">
    <text evidence="4">Lacks conserved residue(s) required for the propagation of feature annotation.</text>
</comment>
<dbReference type="Proteomes" id="UP000001522">
    <property type="component" value="Chromosome"/>
</dbReference>
<keyword evidence="3 4" id="KW-0546">Nucleotide metabolism</keyword>
<dbReference type="EC" id="3.6.1.9" evidence="4"/>
<comment type="subcellular location">
    <subcellularLocation>
        <location evidence="4">Cytoplasm</location>
    </subcellularLocation>
</comment>
<name>D3UHC2_HELM1</name>
<dbReference type="NCBIfam" id="NF003141">
    <property type="entry name" value="PRK04056.1"/>
    <property type="match status" value="1"/>
</dbReference>
<dbReference type="KEGG" id="hms:HMU06360"/>
<evidence type="ECO:0000313" key="6">
    <source>
        <dbReference type="Proteomes" id="UP000001522"/>
    </source>
</evidence>
<evidence type="ECO:0000313" key="5">
    <source>
        <dbReference type="EMBL" id="CBG39894.1"/>
    </source>
</evidence>
<dbReference type="HAMAP" id="MF_00528">
    <property type="entry name" value="Maf"/>
    <property type="match status" value="1"/>
</dbReference>
<sequence>MLLLASSSPTRKTLLEDFGVVFEQYPLAFEEEKISTITPKSFAYQACRLKLESVLKEIKELKQNAILVADSVIEVEGKLQRKAQTKEQAKAMLELQSGREITIITAQILKSKNLEVCDVSKTRLWLGDFKEKDLQKYLDSGLWNGKAGGVMVEGFHKKYILKQNGLLSTAMGLSVEKFLPFFEII</sequence>
<comment type="catalytic activity">
    <reaction evidence="4">
        <text>a ribonucleoside 5'-triphosphate + H2O = a ribonucleoside 5'-phosphate + diphosphate + H(+)</text>
        <dbReference type="Rhea" id="RHEA:23996"/>
        <dbReference type="ChEBI" id="CHEBI:15377"/>
        <dbReference type="ChEBI" id="CHEBI:15378"/>
        <dbReference type="ChEBI" id="CHEBI:33019"/>
        <dbReference type="ChEBI" id="CHEBI:58043"/>
        <dbReference type="ChEBI" id="CHEBI:61557"/>
        <dbReference type="EC" id="3.6.1.9"/>
    </reaction>
</comment>
<comment type="similarity">
    <text evidence="4">Belongs to the Maf family.</text>
</comment>
<protein>
    <recommendedName>
        <fullName evidence="4">Nucleoside triphosphate pyrophosphatase</fullName>
        <ecNumber evidence="4">3.6.1.9</ecNumber>
    </recommendedName>
    <alternativeName>
        <fullName evidence="4">Nucleotide pyrophosphatase</fullName>
        <shortName evidence="4">Nucleotide PPase</shortName>
    </alternativeName>
</protein>
<proteinExistence type="inferred from homology"/>
<dbReference type="SUPFAM" id="SSF52972">
    <property type="entry name" value="ITPase-like"/>
    <property type="match status" value="1"/>
</dbReference>
<keyword evidence="6" id="KW-1185">Reference proteome</keyword>
<keyword evidence="2 4" id="KW-0378">Hydrolase</keyword>
<evidence type="ECO:0000256" key="4">
    <source>
        <dbReference type="HAMAP-Rule" id="MF_00528"/>
    </source>
</evidence>
<dbReference type="EMBL" id="FN555004">
    <property type="protein sequence ID" value="CBG39894.1"/>
    <property type="molecule type" value="Genomic_DNA"/>
</dbReference>
<dbReference type="Gene3D" id="3.90.950.10">
    <property type="match status" value="1"/>
</dbReference>
<feature type="active site" description="Proton acceptor" evidence="4">
    <location>
        <position position="70"/>
    </location>
</feature>
<dbReference type="eggNOG" id="COG0424">
    <property type="taxonomic scope" value="Bacteria"/>
</dbReference>
<dbReference type="Pfam" id="PF02545">
    <property type="entry name" value="Maf"/>
    <property type="match status" value="1"/>
</dbReference>
<dbReference type="GO" id="GO:0005737">
    <property type="term" value="C:cytoplasm"/>
    <property type="evidence" value="ECO:0007669"/>
    <property type="project" value="UniProtKB-SubCell"/>
</dbReference>